<dbReference type="CDD" id="cd00367">
    <property type="entry name" value="PTS-HPr_like"/>
    <property type="match status" value="1"/>
</dbReference>
<accession>G9WV70</accession>
<evidence type="ECO:0000256" key="1">
    <source>
        <dbReference type="ARBA" id="ARBA00004496"/>
    </source>
</evidence>
<dbReference type="AlphaFoldDB" id="G9WV70"/>
<comment type="caution">
    <text evidence="5">The sequence shown here is derived from an EMBL/GenBank/DDBJ whole genome shotgun (WGS) entry which is preliminary data.</text>
</comment>
<dbReference type="PATRIC" id="fig|796944.3.peg.1530"/>
<gene>
    <name evidence="5" type="ORF">HMPREF9624_00804</name>
</gene>
<keyword evidence="3" id="KW-0598">Phosphotransferase system</keyword>
<dbReference type="RefSeq" id="WP_009536648.1">
    <property type="nucleotide sequence ID" value="NZ_JH414504.1"/>
</dbReference>
<dbReference type="NCBIfam" id="TIGR01003">
    <property type="entry name" value="PTS_HPr_family"/>
    <property type="match status" value="1"/>
</dbReference>
<organism evidence="5 6">
    <name type="scientific">Oribacterium asaccharolyticum ACB7</name>
    <dbReference type="NCBI Taxonomy" id="796944"/>
    <lineage>
        <taxon>Bacteria</taxon>
        <taxon>Bacillati</taxon>
        <taxon>Bacillota</taxon>
        <taxon>Clostridia</taxon>
        <taxon>Lachnospirales</taxon>
        <taxon>Lachnospiraceae</taxon>
        <taxon>Oribacterium</taxon>
    </lineage>
</organism>
<feature type="domain" description="HPr" evidence="4">
    <location>
        <begin position="1"/>
        <end position="87"/>
    </location>
</feature>
<dbReference type="Pfam" id="PF00381">
    <property type="entry name" value="PTS-HPr"/>
    <property type="match status" value="1"/>
</dbReference>
<dbReference type="InterPro" id="IPR050399">
    <property type="entry name" value="HPr"/>
</dbReference>
<dbReference type="PANTHER" id="PTHR33705">
    <property type="entry name" value="PHOSPHOCARRIER PROTEIN HPR"/>
    <property type="match status" value="1"/>
</dbReference>
<dbReference type="EMBL" id="AFZD01000017">
    <property type="protein sequence ID" value="EHL11471.1"/>
    <property type="molecule type" value="Genomic_DNA"/>
</dbReference>
<dbReference type="GO" id="GO:0005737">
    <property type="term" value="C:cytoplasm"/>
    <property type="evidence" value="ECO:0007669"/>
    <property type="project" value="UniProtKB-SubCell"/>
</dbReference>
<keyword evidence="6" id="KW-1185">Reference proteome</keyword>
<dbReference type="PROSITE" id="PS51350">
    <property type="entry name" value="PTS_HPR_DOM"/>
    <property type="match status" value="1"/>
</dbReference>
<evidence type="ECO:0000256" key="3">
    <source>
        <dbReference type="ARBA" id="ARBA00022683"/>
    </source>
</evidence>
<dbReference type="SUPFAM" id="SSF55594">
    <property type="entry name" value="HPr-like"/>
    <property type="match status" value="1"/>
</dbReference>
<dbReference type="GO" id="GO:0009401">
    <property type="term" value="P:phosphoenolpyruvate-dependent sugar phosphotransferase system"/>
    <property type="evidence" value="ECO:0007669"/>
    <property type="project" value="UniProtKB-KW"/>
</dbReference>
<reference evidence="5 6" key="1">
    <citation type="submission" date="2011-08" db="EMBL/GenBank/DDBJ databases">
        <title>The Genome Sequence of Oribacterium sp. ACB7.</title>
        <authorList>
            <consortium name="The Broad Institute Genome Sequencing Platform"/>
            <person name="Earl A."/>
            <person name="Ward D."/>
            <person name="Feldgarden M."/>
            <person name="Gevers D."/>
            <person name="Sizova M."/>
            <person name="Hazen A."/>
            <person name="Epstein S."/>
            <person name="Young S.K."/>
            <person name="Zeng Q."/>
            <person name="Gargeya S."/>
            <person name="Fitzgerald M."/>
            <person name="Haas B."/>
            <person name="Abouelleil A."/>
            <person name="Alvarado L."/>
            <person name="Arachchi H.M."/>
            <person name="Berlin A."/>
            <person name="Brown A."/>
            <person name="Chapman S.B."/>
            <person name="Chen Z."/>
            <person name="Dunbar C."/>
            <person name="Freedman E."/>
            <person name="Gearin G."/>
            <person name="Gellesch M."/>
            <person name="Goldberg J."/>
            <person name="Griggs A."/>
            <person name="Gujja S."/>
            <person name="Heiman D."/>
            <person name="Howarth C."/>
            <person name="Larson L."/>
            <person name="Lui A."/>
            <person name="MacDonald P.J.P."/>
            <person name="Montmayeur A."/>
            <person name="Murphy C."/>
            <person name="Neiman D."/>
            <person name="Pearson M."/>
            <person name="Priest M."/>
            <person name="Roberts A."/>
            <person name="Saif S."/>
            <person name="Shea T."/>
            <person name="Shenoy N."/>
            <person name="Sisk P."/>
            <person name="Stolte C."/>
            <person name="Sykes S."/>
            <person name="Wortman J."/>
            <person name="Nusbaum C."/>
            <person name="Birren B."/>
        </authorList>
    </citation>
    <scope>NUCLEOTIDE SEQUENCE [LARGE SCALE GENOMIC DNA]</scope>
    <source>
        <strain evidence="5 6">ACB7</strain>
    </source>
</reference>
<dbReference type="HOGENOM" id="CLU_136230_2_4_9"/>
<evidence type="ECO:0000256" key="2">
    <source>
        <dbReference type="ARBA" id="ARBA00022490"/>
    </source>
</evidence>
<dbReference type="InterPro" id="IPR035895">
    <property type="entry name" value="HPr-like_sf"/>
</dbReference>
<dbReference type="Gene3D" id="3.30.1340.10">
    <property type="entry name" value="HPr-like"/>
    <property type="match status" value="1"/>
</dbReference>
<evidence type="ECO:0000313" key="5">
    <source>
        <dbReference type="EMBL" id="EHL11471.1"/>
    </source>
</evidence>
<comment type="subcellular location">
    <subcellularLocation>
        <location evidence="1">Cytoplasm</location>
    </subcellularLocation>
</comment>
<proteinExistence type="predicted"/>
<evidence type="ECO:0000313" key="6">
    <source>
        <dbReference type="Proteomes" id="UP000003527"/>
    </source>
</evidence>
<protein>
    <recommendedName>
        <fullName evidence="4">HPr domain-containing protein</fullName>
    </recommendedName>
</protein>
<keyword evidence="2" id="KW-0963">Cytoplasm</keyword>
<name>G9WV70_9FIRM</name>
<sequence length="87" mass="9710">MVSRKITVTNEQGLHMRPASIFSQAMTPFSCDISIFFKDKKYNAKSVMMLMSACIKRGAEIEIRCEGSDEEEAMNKAISLIEGGLED</sequence>
<dbReference type="Proteomes" id="UP000003527">
    <property type="component" value="Unassembled WGS sequence"/>
</dbReference>
<dbReference type="InterPro" id="IPR000032">
    <property type="entry name" value="HPr-like"/>
</dbReference>
<evidence type="ECO:0000259" key="4">
    <source>
        <dbReference type="PROSITE" id="PS51350"/>
    </source>
</evidence>
<dbReference type="PRINTS" id="PR00107">
    <property type="entry name" value="PHOSPHOCPHPR"/>
</dbReference>
<dbReference type="PANTHER" id="PTHR33705:SF2">
    <property type="entry name" value="PHOSPHOCARRIER PROTEIN NPR"/>
    <property type="match status" value="1"/>
</dbReference>